<name>A0A8J3Y210_9ACTN</name>
<dbReference type="EMBL" id="BOOR01000085">
    <property type="protein sequence ID" value="GII59433.1"/>
    <property type="molecule type" value="Genomic_DNA"/>
</dbReference>
<comment type="caution">
    <text evidence="2">The sequence shown here is derived from an EMBL/GenBank/DDBJ whole genome shotgun (WGS) entry which is preliminary data.</text>
</comment>
<keyword evidence="3" id="KW-1185">Reference proteome</keyword>
<organism evidence="2 3">
    <name type="scientific">Planotetraspora thailandica</name>
    <dbReference type="NCBI Taxonomy" id="487172"/>
    <lineage>
        <taxon>Bacteria</taxon>
        <taxon>Bacillati</taxon>
        <taxon>Actinomycetota</taxon>
        <taxon>Actinomycetes</taxon>
        <taxon>Streptosporangiales</taxon>
        <taxon>Streptosporangiaceae</taxon>
        <taxon>Planotetraspora</taxon>
    </lineage>
</organism>
<reference evidence="2" key="1">
    <citation type="submission" date="2021-01" db="EMBL/GenBank/DDBJ databases">
        <title>Whole genome shotgun sequence of Planotetraspora thailandica NBRC 104271.</title>
        <authorList>
            <person name="Komaki H."/>
            <person name="Tamura T."/>
        </authorList>
    </citation>
    <scope>NUCLEOTIDE SEQUENCE</scope>
    <source>
        <strain evidence="2">NBRC 104271</strain>
    </source>
</reference>
<sequence>MPLQTRVPAEVKRRFDAAADLRGISLSRYLEELIDLDPLAPPRDSRPLQQEGSIEQISA</sequence>
<evidence type="ECO:0000256" key="1">
    <source>
        <dbReference type="SAM" id="MobiDB-lite"/>
    </source>
</evidence>
<evidence type="ECO:0000313" key="3">
    <source>
        <dbReference type="Proteomes" id="UP000605992"/>
    </source>
</evidence>
<dbReference type="Proteomes" id="UP000605992">
    <property type="component" value="Unassembled WGS sequence"/>
</dbReference>
<protein>
    <submittedName>
        <fullName evidence="2">Uncharacterized protein</fullName>
    </submittedName>
</protein>
<feature type="compositionally biased region" description="Polar residues" evidence="1">
    <location>
        <begin position="47"/>
        <end position="59"/>
    </location>
</feature>
<proteinExistence type="predicted"/>
<evidence type="ECO:0000313" key="2">
    <source>
        <dbReference type="EMBL" id="GII59433.1"/>
    </source>
</evidence>
<gene>
    <name evidence="2" type="ORF">Pth03_78220</name>
</gene>
<accession>A0A8J3Y210</accession>
<feature type="region of interest" description="Disordered" evidence="1">
    <location>
        <begin position="38"/>
        <end position="59"/>
    </location>
</feature>
<dbReference type="AlphaFoldDB" id="A0A8J3Y210"/>